<dbReference type="RefSeq" id="XP_012682966.2">
    <property type="nucleotide sequence ID" value="XM_012827512.3"/>
</dbReference>
<proteinExistence type="inferred from homology"/>
<evidence type="ECO:0000256" key="9">
    <source>
        <dbReference type="ARBA" id="ARBA00023163"/>
    </source>
</evidence>
<evidence type="ECO:0000256" key="4">
    <source>
        <dbReference type="ARBA" id="ARBA00022771"/>
    </source>
</evidence>
<comment type="similarity">
    <text evidence="11">Belongs to the Sp1 C2H2-type zinc-finger protein family.</text>
</comment>
<evidence type="ECO:0000256" key="13">
    <source>
        <dbReference type="SAM" id="MobiDB-lite"/>
    </source>
</evidence>
<feature type="compositionally biased region" description="Low complexity" evidence="13">
    <location>
        <begin position="55"/>
        <end position="69"/>
    </location>
</feature>
<sequence>MTGEQQQDEMAALVESDGGFLQKRNRNTEQDSQQPSPLALLAATCSRMDENDATSDQQNQQQSQQLDLSHSQITHTANGWQVISAGATSTANPNTSTSLVMAEDQKHRLVVSSAAGVHHQPQQQYVMANNMQGQQVLTTLSGVMPNIQYQVIPQFQTVDGQQLQLAQTQQDSSLLGGGQFQLVSSPNGGQQLIAATNRSGAAGNILTVPGLIQQGISLQNLGLGNAMLPNQTQFLANMPVSLNGNITLLPVSTGVPTTDAGNNQQLMQQQPTAVSSNYYTSAITTASSQPVTSYGISTQAQSTNTVVTGTFQNATGGIPIQPDNRDGQQQQQQQQQQILIQPQQILQGAQTLQSIQQGTVTTAGGQVFATPTISQDALQNLQIQTIPNSGPILLRTVGANGQVSWQTIQLQNPGGAQITLAPMQSIPQLAQTQTGGTVQLQGLQTINLNPLGNAGLQMHHLQGVPIAIANPAGDQSMQNATGNDSMDDAALEEGMETSPTPNRRTRREACTCPYCKDGEGRRDPTKKKQHICHIPGCNKVYGKTSHLRAHLRWHTGERPFVCSWSFCGKRFTRSDELQRHKRTHTGEKKFSCPECPKRFMRSDHLSKHIKTHLNKKGTAVAGQPTSESASPAPMASDNSAQPEAPTLITMETLSPEGIARLASSGINVMQVTDIHSLNMNSNGY</sequence>
<feature type="region of interest" description="Disordered" evidence="13">
    <location>
        <begin position="614"/>
        <end position="641"/>
    </location>
</feature>
<dbReference type="GeneID" id="105900246"/>
<evidence type="ECO:0000313" key="16">
    <source>
        <dbReference type="RefSeq" id="XP_012682966.2"/>
    </source>
</evidence>
<evidence type="ECO:0000256" key="12">
    <source>
        <dbReference type="PROSITE-ProRule" id="PRU00042"/>
    </source>
</evidence>
<keyword evidence="4 12" id="KW-0863">Zinc-finger</keyword>
<keyword evidence="10" id="KW-0539">Nucleus</keyword>
<keyword evidence="5" id="KW-0862">Zinc</keyword>
<dbReference type="PROSITE" id="PS00028">
    <property type="entry name" value="ZINC_FINGER_C2H2_1"/>
    <property type="match status" value="3"/>
</dbReference>
<dbReference type="FunFam" id="3.30.160.60:FF:000026">
    <property type="entry name" value="Transcription factor Sp3"/>
    <property type="match status" value="1"/>
</dbReference>
<evidence type="ECO:0000256" key="8">
    <source>
        <dbReference type="ARBA" id="ARBA00023159"/>
    </source>
</evidence>
<keyword evidence="9" id="KW-0804">Transcription</keyword>
<keyword evidence="6" id="KW-0805">Transcription regulation</keyword>
<evidence type="ECO:0000259" key="14">
    <source>
        <dbReference type="PROSITE" id="PS50157"/>
    </source>
</evidence>
<feature type="region of interest" description="Disordered" evidence="13">
    <location>
        <begin position="1"/>
        <end position="69"/>
    </location>
</feature>
<protein>
    <submittedName>
        <fullName evidence="16">Transcription factor Sp1 isoform X1</fullName>
    </submittedName>
</protein>
<dbReference type="Proteomes" id="UP000515152">
    <property type="component" value="Chromosome 5"/>
</dbReference>
<keyword evidence="15" id="KW-1185">Reference proteome</keyword>
<keyword evidence="7" id="KW-0238">DNA-binding</keyword>
<organism evidence="15 16">
    <name type="scientific">Clupea harengus</name>
    <name type="common">Atlantic herring</name>
    <dbReference type="NCBI Taxonomy" id="7950"/>
    <lineage>
        <taxon>Eukaryota</taxon>
        <taxon>Metazoa</taxon>
        <taxon>Chordata</taxon>
        <taxon>Craniata</taxon>
        <taxon>Vertebrata</taxon>
        <taxon>Euteleostomi</taxon>
        <taxon>Actinopterygii</taxon>
        <taxon>Neopterygii</taxon>
        <taxon>Teleostei</taxon>
        <taxon>Clupei</taxon>
        <taxon>Clupeiformes</taxon>
        <taxon>Clupeoidei</taxon>
        <taxon>Clupeidae</taxon>
        <taxon>Clupea</taxon>
    </lineage>
</organism>
<dbReference type="GO" id="GO:0000978">
    <property type="term" value="F:RNA polymerase II cis-regulatory region sequence-specific DNA binding"/>
    <property type="evidence" value="ECO:0007669"/>
    <property type="project" value="TreeGrafter"/>
</dbReference>
<dbReference type="GO" id="GO:0005634">
    <property type="term" value="C:nucleus"/>
    <property type="evidence" value="ECO:0007669"/>
    <property type="project" value="UniProtKB-SubCell"/>
</dbReference>
<feature type="domain" description="C2H2-type" evidence="14">
    <location>
        <begin position="560"/>
        <end position="589"/>
    </location>
</feature>
<dbReference type="Pfam" id="PF00096">
    <property type="entry name" value="zf-C2H2"/>
    <property type="match status" value="2"/>
</dbReference>
<dbReference type="CTD" id="6667"/>
<dbReference type="GO" id="GO:0035118">
    <property type="term" value="P:embryonic pectoral fin morphogenesis"/>
    <property type="evidence" value="ECO:0007669"/>
    <property type="project" value="UniProtKB-ARBA"/>
</dbReference>
<dbReference type="SMART" id="SM00355">
    <property type="entry name" value="ZnF_C2H2"/>
    <property type="match status" value="3"/>
</dbReference>
<dbReference type="SUPFAM" id="SSF57667">
    <property type="entry name" value="beta-beta-alpha zinc fingers"/>
    <property type="match status" value="1"/>
</dbReference>
<dbReference type="AlphaFoldDB" id="A0A6P3VWQ7"/>
<dbReference type="GO" id="GO:0000981">
    <property type="term" value="F:DNA-binding transcription factor activity, RNA polymerase II-specific"/>
    <property type="evidence" value="ECO:0007669"/>
    <property type="project" value="TreeGrafter"/>
</dbReference>
<evidence type="ECO:0000256" key="5">
    <source>
        <dbReference type="ARBA" id="ARBA00022833"/>
    </source>
</evidence>
<dbReference type="KEGG" id="char:105900246"/>
<name>A0A6P3VWQ7_CLUHA</name>
<evidence type="ECO:0000313" key="15">
    <source>
        <dbReference type="Proteomes" id="UP000515152"/>
    </source>
</evidence>
<comment type="subcellular location">
    <subcellularLocation>
        <location evidence="1">Nucleus</location>
    </subcellularLocation>
</comment>
<keyword evidence="3" id="KW-0677">Repeat</keyword>
<evidence type="ECO:0000256" key="6">
    <source>
        <dbReference type="ARBA" id="ARBA00023015"/>
    </source>
</evidence>
<dbReference type="Gene3D" id="3.30.160.60">
    <property type="entry name" value="Classic Zinc Finger"/>
    <property type="match status" value="3"/>
</dbReference>
<dbReference type="GO" id="GO:0045743">
    <property type="term" value="P:positive regulation of fibroblast growth factor receptor signaling pathway"/>
    <property type="evidence" value="ECO:0007669"/>
    <property type="project" value="UniProtKB-ARBA"/>
</dbReference>
<evidence type="ECO:0000256" key="3">
    <source>
        <dbReference type="ARBA" id="ARBA00022737"/>
    </source>
</evidence>
<evidence type="ECO:0000256" key="10">
    <source>
        <dbReference type="ARBA" id="ARBA00023242"/>
    </source>
</evidence>
<gene>
    <name evidence="16" type="primary">sp1</name>
</gene>
<evidence type="ECO:0000256" key="11">
    <source>
        <dbReference type="ARBA" id="ARBA00038409"/>
    </source>
</evidence>
<evidence type="ECO:0000256" key="7">
    <source>
        <dbReference type="ARBA" id="ARBA00023125"/>
    </source>
</evidence>
<dbReference type="FunFam" id="3.30.160.60:FF:000014">
    <property type="entry name" value="Transcription factor Sp3"/>
    <property type="match status" value="1"/>
</dbReference>
<dbReference type="FunFam" id="3.30.160.60:FF:000061">
    <property type="entry name" value="Transcription factor Sp3"/>
    <property type="match status" value="1"/>
</dbReference>
<evidence type="ECO:0000256" key="1">
    <source>
        <dbReference type="ARBA" id="ARBA00004123"/>
    </source>
</evidence>
<feature type="region of interest" description="Disordered" evidence="13">
    <location>
        <begin position="315"/>
        <end position="334"/>
    </location>
</feature>
<feature type="domain" description="C2H2-type" evidence="14">
    <location>
        <begin position="590"/>
        <end position="617"/>
    </location>
</feature>
<dbReference type="PROSITE" id="PS50157">
    <property type="entry name" value="ZINC_FINGER_C2H2_2"/>
    <property type="match status" value="3"/>
</dbReference>
<evidence type="ECO:0000256" key="2">
    <source>
        <dbReference type="ARBA" id="ARBA00022723"/>
    </source>
</evidence>
<dbReference type="PANTHER" id="PTHR23235">
    <property type="entry name" value="KRUEPPEL-LIKE TRANSCRIPTION FACTOR"/>
    <property type="match status" value="1"/>
</dbReference>
<keyword evidence="2" id="KW-0479">Metal-binding</keyword>
<dbReference type="OrthoDB" id="6365676at2759"/>
<dbReference type="PANTHER" id="PTHR23235:SF16">
    <property type="entry name" value="TRANSCRIPTION FACTOR SP1"/>
    <property type="match status" value="1"/>
</dbReference>
<feature type="domain" description="C2H2-type" evidence="14">
    <location>
        <begin position="530"/>
        <end position="559"/>
    </location>
</feature>
<keyword evidence="8" id="KW-0010">Activator</keyword>
<dbReference type="InterPro" id="IPR036236">
    <property type="entry name" value="Znf_C2H2_sf"/>
</dbReference>
<reference evidence="16" key="1">
    <citation type="submission" date="2025-08" db="UniProtKB">
        <authorList>
            <consortium name="RefSeq"/>
        </authorList>
    </citation>
    <scope>IDENTIFICATION</scope>
</reference>
<accession>A0A6P3VWQ7</accession>
<dbReference type="GO" id="GO:0008270">
    <property type="term" value="F:zinc ion binding"/>
    <property type="evidence" value="ECO:0007669"/>
    <property type="project" value="UniProtKB-KW"/>
</dbReference>
<dbReference type="InterPro" id="IPR013087">
    <property type="entry name" value="Znf_C2H2_type"/>
</dbReference>